<dbReference type="AlphaFoldDB" id="A0A9D2PKW8"/>
<evidence type="ECO:0000313" key="1">
    <source>
        <dbReference type="EMBL" id="HJC51488.1"/>
    </source>
</evidence>
<gene>
    <name evidence="1" type="ORF">H9754_13120</name>
</gene>
<dbReference type="SUPFAM" id="SSF52833">
    <property type="entry name" value="Thioredoxin-like"/>
    <property type="match status" value="1"/>
</dbReference>
<reference evidence="1" key="2">
    <citation type="submission" date="2021-04" db="EMBL/GenBank/DDBJ databases">
        <authorList>
            <person name="Gilroy R."/>
        </authorList>
    </citation>
    <scope>NUCLEOTIDE SEQUENCE</scope>
    <source>
        <strain evidence="1">ChiSjej3B21-8574</strain>
    </source>
</reference>
<dbReference type="PROSITE" id="PS51354">
    <property type="entry name" value="GLUTAREDOXIN_2"/>
    <property type="match status" value="1"/>
</dbReference>
<reference evidence="1" key="1">
    <citation type="journal article" date="2021" name="PeerJ">
        <title>Extensive microbial diversity within the chicken gut microbiome revealed by metagenomics and culture.</title>
        <authorList>
            <person name="Gilroy R."/>
            <person name="Ravi A."/>
            <person name="Getino M."/>
            <person name="Pursley I."/>
            <person name="Horton D.L."/>
            <person name="Alikhan N.F."/>
            <person name="Baker D."/>
            <person name="Gharbi K."/>
            <person name="Hall N."/>
            <person name="Watson M."/>
            <person name="Adriaenssens E.M."/>
            <person name="Foster-Nyarko E."/>
            <person name="Jarju S."/>
            <person name="Secka A."/>
            <person name="Antonio M."/>
            <person name="Oren A."/>
            <person name="Chaudhuri R.R."/>
            <person name="La Ragione R."/>
            <person name="Hildebrand F."/>
            <person name="Pallen M.J."/>
        </authorList>
    </citation>
    <scope>NUCLEOTIDE SEQUENCE</scope>
    <source>
        <strain evidence="1">ChiSjej3B21-8574</strain>
    </source>
</reference>
<organism evidence="1 2">
    <name type="scientific">Candidatus Anaerostipes avistercoris</name>
    <dbReference type="NCBI Taxonomy" id="2838462"/>
    <lineage>
        <taxon>Bacteria</taxon>
        <taxon>Bacillati</taxon>
        <taxon>Bacillota</taxon>
        <taxon>Clostridia</taxon>
        <taxon>Lachnospirales</taxon>
        <taxon>Lachnospiraceae</taxon>
        <taxon>Anaerostipes</taxon>
    </lineage>
</organism>
<evidence type="ECO:0000313" key="2">
    <source>
        <dbReference type="Proteomes" id="UP000823904"/>
    </source>
</evidence>
<sequence>MELILFEYPGCPYCRQAERIMDELISEHPEYGKVKIDIIDEVEHSEIADQYNYYYTPCFFQGKKKLYEADPSWSEDVVKEKLDQMFRKLV</sequence>
<dbReference type="EMBL" id="DWWD01000048">
    <property type="protein sequence ID" value="HJC51488.1"/>
    <property type="molecule type" value="Genomic_DNA"/>
</dbReference>
<dbReference type="Gene3D" id="3.40.30.10">
    <property type="entry name" value="Glutaredoxin"/>
    <property type="match status" value="1"/>
</dbReference>
<accession>A0A9D2PKW8</accession>
<dbReference type="InterPro" id="IPR036249">
    <property type="entry name" value="Thioredoxin-like_sf"/>
</dbReference>
<dbReference type="CDD" id="cd02947">
    <property type="entry name" value="TRX_family"/>
    <property type="match status" value="1"/>
</dbReference>
<dbReference type="PROSITE" id="PS00195">
    <property type="entry name" value="GLUTAREDOXIN_1"/>
    <property type="match status" value="1"/>
</dbReference>
<dbReference type="InterPro" id="IPR011767">
    <property type="entry name" value="GLR_AS"/>
</dbReference>
<name>A0A9D2PKW8_9FIRM</name>
<comment type="caution">
    <text evidence="1">The sequence shown here is derived from an EMBL/GenBank/DDBJ whole genome shotgun (WGS) entry which is preliminary data.</text>
</comment>
<protein>
    <submittedName>
        <fullName evidence="1">Thioredoxin family protein</fullName>
    </submittedName>
</protein>
<dbReference type="Proteomes" id="UP000823904">
    <property type="component" value="Unassembled WGS sequence"/>
</dbReference>
<proteinExistence type="predicted"/>